<evidence type="ECO:0000313" key="2">
    <source>
        <dbReference type="EMBL" id="MCZ3373149.1"/>
    </source>
</evidence>
<dbReference type="RefSeq" id="WP_048081361.1">
    <property type="nucleotide sequence ID" value="NZ_JAPVER010000020.1"/>
</dbReference>
<accession>A0A9E5A4P2</accession>
<proteinExistence type="predicted"/>
<dbReference type="Proteomes" id="UP001074446">
    <property type="component" value="Unassembled WGS sequence"/>
</dbReference>
<name>A0A9E5A4P2_9EURY</name>
<organism evidence="2">
    <name type="scientific">Methanobacterium veterum</name>
    <dbReference type="NCBI Taxonomy" id="408577"/>
    <lineage>
        <taxon>Archaea</taxon>
        <taxon>Methanobacteriati</taxon>
        <taxon>Methanobacteriota</taxon>
        <taxon>Methanomada group</taxon>
        <taxon>Methanobacteria</taxon>
        <taxon>Methanobacteriales</taxon>
        <taxon>Methanobacteriaceae</taxon>
        <taxon>Methanobacterium</taxon>
    </lineage>
</organism>
<evidence type="ECO:0000313" key="1">
    <source>
        <dbReference type="EMBL" id="MCZ3365398.1"/>
    </source>
</evidence>
<dbReference type="AlphaFoldDB" id="A0A9E5A4P2"/>
<reference evidence="2" key="1">
    <citation type="submission" date="2022-12" db="EMBL/GenBank/DDBJ databases">
        <title>Reclassification of two methanogenic archaea species isolated from the Kolyma lowland permafrost.</title>
        <authorList>
            <person name="Trubitsyn V.E."/>
            <person name="Rivkina E.M."/>
            <person name="Shcherbakova V.A."/>
        </authorList>
    </citation>
    <scope>NUCLEOTIDE SEQUENCE</scope>
    <source>
        <strain evidence="1">M2</strain>
        <strain evidence="2">MK4</strain>
    </source>
</reference>
<dbReference type="EMBL" id="JAPVES010000030">
    <property type="protein sequence ID" value="MCZ3373149.1"/>
    <property type="molecule type" value="Genomic_DNA"/>
</dbReference>
<keyword evidence="3" id="KW-1185">Reference proteome</keyword>
<evidence type="ECO:0000313" key="3">
    <source>
        <dbReference type="Proteomes" id="UP001068021"/>
    </source>
</evidence>
<gene>
    <name evidence="2" type="ORF">O3H35_10940</name>
    <name evidence="1" type="ORF">O3H54_05840</name>
</gene>
<protein>
    <submittedName>
        <fullName evidence="2">Uncharacterized protein</fullName>
    </submittedName>
</protein>
<dbReference type="Proteomes" id="UP001068021">
    <property type="component" value="Unassembled WGS sequence"/>
</dbReference>
<sequence length="83" mass="9601">MQGLPLKKELLFFEIEIEGGKVAMKDELKVLIQTDVLQSLYEFRELKKPDKSLSIVVEDALIFYLMERGIPLGKTDDKRDLKC</sequence>
<dbReference type="EMBL" id="JAPVER010000020">
    <property type="protein sequence ID" value="MCZ3365398.1"/>
    <property type="molecule type" value="Genomic_DNA"/>
</dbReference>
<comment type="caution">
    <text evidence="2">The sequence shown here is derived from an EMBL/GenBank/DDBJ whole genome shotgun (WGS) entry which is preliminary data.</text>
</comment>